<feature type="transmembrane region" description="Helical" evidence="5">
    <location>
        <begin position="640"/>
        <end position="661"/>
    </location>
</feature>
<name>A0ABQ6VJ09_9CORY</name>
<dbReference type="PANTHER" id="PTHR43077:SF10">
    <property type="entry name" value="TRANSPORT PERMEASE PROTEIN"/>
    <property type="match status" value="1"/>
</dbReference>
<dbReference type="Gene3D" id="3.40.1710.10">
    <property type="entry name" value="abc type-2 transporter like domain"/>
    <property type="match status" value="1"/>
</dbReference>
<feature type="transmembrane region" description="Helical" evidence="5">
    <location>
        <begin position="528"/>
        <end position="550"/>
    </location>
</feature>
<dbReference type="InterPro" id="IPR017500">
    <property type="entry name" value="Phage_infect_YhgE_N"/>
</dbReference>
<evidence type="ECO:0000256" key="1">
    <source>
        <dbReference type="ARBA" id="ARBA00004141"/>
    </source>
</evidence>
<dbReference type="InterPro" id="IPR017501">
    <property type="entry name" value="Phage_infect_YhgE_C"/>
</dbReference>
<evidence type="ECO:0000256" key="2">
    <source>
        <dbReference type="ARBA" id="ARBA00022692"/>
    </source>
</evidence>
<dbReference type="Proteomes" id="UP000436181">
    <property type="component" value="Unassembled WGS sequence"/>
</dbReference>
<gene>
    <name evidence="7" type="ORF">F8377_02715</name>
</gene>
<reference evidence="7 8" key="1">
    <citation type="submission" date="2019-10" db="EMBL/GenBank/DDBJ databases">
        <title>Corynebacterium sp novel species isolated from the respiratory tract of Marmot.</title>
        <authorList>
            <person name="Zhang G."/>
        </authorList>
    </citation>
    <scope>NUCLEOTIDE SEQUENCE [LARGE SCALE GENOMIC DNA]</scope>
    <source>
        <strain evidence="7 8">336</strain>
    </source>
</reference>
<feature type="transmembrane region" description="Helical" evidence="5">
    <location>
        <begin position="488"/>
        <end position="507"/>
    </location>
</feature>
<dbReference type="Pfam" id="PF12698">
    <property type="entry name" value="ABC2_membrane_3"/>
    <property type="match status" value="1"/>
</dbReference>
<evidence type="ECO:0000256" key="3">
    <source>
        <dbReference type="ARBA" id="ARBA00022989"/>
    </source>
</evidence>
<feature type="domain" description="ABC-2 type transporter transmembrane" evidence="6">
    <location>
        <begin position="517"/>
        <end position="658"/>
    </location>
</feature>
<keyword evidence="3 5" id="KW-1133">Transmembrane helix</keyword>
<keyword evidence="8" id="KW-1185">Reference proteome</keyword>
<feature type="transmembrane region" description="Helical" evidence="5">
    <location>
        <begin position="556"/>
        <end position="580"/>
    </location>
</feature>
<evidence type="ECO:0000259" key="6">
    <source>
        <dbReference type="Pfam" id="PF12698"/>
    </source>
</evidence>
<comment type="caution">
    <text evidence="7">The sequence shown here is derived from an EMBL/GenBank/DDBJ whole genome shotgun (WGS) entry which is preliminary data.</text>
</comment>
<comment type="subcellular location">
    <subcellularLocation>
        <location evidence="1">Membrane</location>
        <topology evidence="1">Multi-pass membrane protein</topology>
    </subcellularLocation>
</comment>
<dbReference type="EMBL" id="WBZJ01000001">
    <property type="protein sequence ID" value="KAB3523086.1"/>
    <property type="molecule type" value="Genomic_DNA"/>
</dbReference>
<accession>A0ABQ6VJ09</accession>
<evidence type="ECO:0000313" key="7">
    <source>
        <dbReference type="EMBL" id="KAB3523086.1"/>
    </source>
</evidence>
<evidence type="ECO:0000256" key="5">
    <source>
        <dbReference type="SAM" id="Phobius"/>
    </source>
</evidence>
<organism evidence="7 8">
    <name type="scientific">Corynebacterium zhongnanshanii</name>
    <dbReference type="NCBI Taxonomy" id="2768834"/>
    <lineage>
        <taxon>Bacteria</taxon>
        <taxon>Bacillati</taxon>
        <taxon>Actinomycetota</taxon>
        <taxon>Actinomycetes</taxon>
        <taxon>Mycobacteriales</taxon>
        <taxon>Corynebacteriaceae</taxon>
        <taxon>Corynebacterium</taxon>
    </lineage>
</organism>
<feature type="transmembrane region" description="Helical" evidence="5">
    <location>
        <begin position="587"/>
        <end position="605"/>
    </location>
</feature>
<sequence length="682" mass="72918">MKHALEVFRTDLRHARNSVMASIVLFGLVVIPLLFTWFNVLATLNPFDNTSHLKVAVASKDTGYTSDIVPIPLNVGEKVLSTLRANDRLDWVVTDPEDALDGAHSGEYYAAIILPESFSSDMMTFYTGGSHSTDITLYTNEKKNPLAPKITDQGAEGVSSQIAESFSHTLGEVSLSLVSNLNEFVQSGDTQQALDRVEQRTASTQQQLASSARTARSLSDLVGSTAPLLDSAQAILNRPTPEIPPAADPINVPTDALDAALTRTAESYSAVRDRVADLQRTADSARQTRGEALTVVADQVRDNVDAFRRVRDSLDAALNLTNGQPAGQIIGELDRAIAAQEAVEARLRAAVPRGEISKPELDSLDSARDSIAALRESDLRAKVQQLQDSLGNLRGTLSGLDTSVDLNTDGLRRAQDSAASLAETLEGHANTLGDLRREISRARNTGDFSKLSQLAGADPEALATALAAPVGVDRQAVYPVPSFGAGMAPLYTTLALWVGALLCAVFLRTDASVGAERPIATYFGRFGIFALLGAAQSTLVSLGLLFFVQIEPAHPVLLVLASWVVSAVFMFLVYALVAALANAGKALAVLLLVIQISSSGGAYPLQLLPEWFQNISPWLPATYAIRAYRAAIAGTYHGDYWLSLLALLAFVLPALLLGTVLRKPLAAYTTKLNSALESTKLM</sequence>
<protein>
    <submittedName>
        <fullName evidence="7">YhgE/Pip domain-containing protein</fullName>
    </submittedName>
</protein>
<dbReference type="PANTHER" id="PTHR43077">
    <property type="entry name" value="TRANSPORT PERMEASE YVFS-RELATED"/>
    <property type="match status" value="1"/>
</dbReference>
<evidence type="ECO:0000313" key="8">
    <source>
        <dbReference type="Proteomes" id="UP000436181"/>
    </source>
</evidence>
<evidence type="ECO:0000256" key="4">
    <source>
        <dbReference type="ARBA" id="ARBA00023136"/>
    </source>
</evidence>
<feature type="transmembrane region" description="Helical" evidence="5">
    <location>
        <begin position="21"/>
        <end position="42"/>
    </location>
</feature>
<dbReference type="NCBIfam" id="TIGR03061">
    <property type="entry name" value="pip_yhgE_Nterm"/>
    <property type="match status" value="1"/>
</dbReference>
<keyword evidence="2 5" id="KW-0812">Transmembrane</keyword>
<dbReference type="InterPro" id="IPR013525">
    <property type="entry name" value="ABC2_TM"/>
</dbReference>
<keyword evidence="4 5" id="KW-0472">Membrane</keyword>
<dbReference type="NCBIfam" id="TIGR03062">
    <property type="entry name" value="pip_yhgE_Cterm"/>
    <property type="match status" value="1"/>
</dbReference>
<dbReference type="RefSeq" id="WP_151843885.1">
    <property type="nucleotide sequence ID" value="NZ_WBZJ01000001.1"/>
</dbReference>
<proteinExistence type="predicted"/>
<dbReference type="InterPro" id="IPR051328">
    <property type="entry name" value="T7SS_ABC-Transporter"/>
</dbReference>